<dbReference type="Proteomes" id="UP000178086">
    <property type="component" value="Unassembled WGS sequence"/>
</dbReference>
<evidence type="ECO:0000259" key="8">
    <source>
        <dbReference type="Pfam" id="PF06429"/>
    </source>
</evidence>
<evidence type="ECO:0000256" key="2">
    <source>
        <dbReference type="ARBA" id="ARBA00009677"/>
    </source>
</evidence>
<organism evidence="9 10">
    <name type="scientific">Candidatus Aquicultor primus</name>
    <dbReference type="NCBI Taxonomy" id="1797195"/>
    <lineage>
        <taxon>Bacteria</taxon>
        <taxon>Bacillati</taxon>
        <taxon>Actinomycetota</taxon>
        <taxon>Candidatus Aquicultoria</taxon>
        <taxon>Candidatus Aquicultorales</taxon>
        <taxon>Candidatus Aquicultoraceae</taxon>
        <taxon>Candidatus Aquicultor</taxon>
    </lineage>
</organism>
<dbReference type="GO" id="GO:0030694">
    <property type="term" value="C:bacterial-type flagellum basal body, rod"/>
    <property type="evidence" value="ECO:0007669"/>
    <property type="project" value="UniProtKB-UniRule"/>
</dbReference>
<evidence type="ECO:0000256" key="3">
    <source>
        <dbReference type="ARBA" id="ARBA00017941"/>
    </source>
</evidence>
<keyword evidence="9" id="KW-0282">Flagellum</keyword>
<dbReference type="Pfam" id="PF06429">
    <property type="entry name" value="Flg_bbr_C"/>
    <property type="match status" value="1"/>
</dbReference>
<keyword evidence="9" id="KW-0969">Cilium</keyword>
<evidence type="ECO:0000313" key="9">
    <source>
        <dbReference type="EMBL" id="OFW33638.1"/>
    </source>
</evidence>
<dbReference type="NCBIfam" id="TIGR01395">
    <property type="entry name" value="FlgC"/>
    <property type="match status" value="1"/>
</dbReference>
<dbReference type="InterPro" id="IPR006299">
    <property type="entry name" value="FlgC"/>
</dbReference>
<reference evidence="9 10" key="1">
    <citation type="journal article" date="2016" name="Nat. Commun.">
        <title>Thousands of microbial genomes shed light on interconnected biogeochemical processes in an aquifer system.</title>
        <authorList>
            <person name="Anantharaman K."/>
            <person name="Brown C.T."/>
            <person name="Hug L.A."/>
            <person name="Sharon I."/>
            <person name="Castelle C.J."/>
            <person name="Probst A.J."/>
            <person name="Thomas B.C."/>
            <person name="Singh A."/>
            <person name="Wilkins M.J."/>
            <person name="Karaoz U."/>
            <person name="Brodie E.L."/>
            <person name="Williams K.H."/>
            <person name="Hubbard S.S."/>
            <person name="Banfield J.F."/>
        </authorList>
    </citation>
    <scope>NUCLEOTIDE SEQUENCE [LARGE SCALE GENOMIC DNA]</scope>
</reference>
<feature type="domain" description="Flagellar basal-body/hook protein C-terminal" evidence="8">
    <location>
        <begin position="99"/>
        <end position="141"/>
    </location>
</feature>
<evidence type="ECO:0000259" key="7">
    <source>
        <dbReference type="Pfam" id="PF00460"/>
    </source>
</evidence>
<dbReference type="GO" id="GO:0071978">
    <property type="term" value="P:bacterial-type flagellum-dependent swarming motility"/>
    <property type="evidence" value="ECO:0007669"/>
    <property type="project" value="TreeGrafter"/>
</dbReference>
<comment type="similarity">
    <text evidence="2">Belongs to the flagella basal body rod proteins family.</text>
</comment>
<dbReference type="AlphaFoldDB" id="A0A1F2UKX3"/>
<dbReference type="InterPro" id="IPR010930">
    <property type="entry name" value="Flg_bb/hook_C_dom"/>
</dbReference>
<keyword evidence="9" id="KW-0966">Cell projection</keyword>
<protein>
    <recommendedName>
        <fullName evidence="3 6">Flagellar basal-body rod protein FlgC</fullName>
    </recommendedName>
</protein>
<dbReference type="InterPro" id="IPR019776">
    <property type="entry name" value="Flagellar_basal_body_rod_CS"/>
</dbReference>
<dbReference type="InterPro" id="IPR001444">
    <property type="entry name" value="Flag_bb_rod_N"/>
</dbReference>
<dbReference type="PANTHER" id="PTHR30435">
    <property type="entry name" value="FLAGELLAR PROTEIN"/>
    <property type="match status" value="1"/>
</dbReference>
<proteinExistence type="inferred from homology"/>
<name>A0A1F2UKX3_9ACTN</name>
<comment type="caution">
    <text evidence="9">The sequence shown here is derived from an EMBL/GenBank/DDBJ whole genome shotgun (WGS) entry which is preliminary data.</text>
</comment>
<evidence type="ECO:0000313" key="10">
    <source>
        <dbReference type="Proteomes" id="UP000178086"/>
    </source>
</evidence>
<comment type="subunit">
    <text evidence="5 6">The basal body constitutes a major portion of the flagellar organelle and consists of four rings (L,P,S, and M) mounted on a central rod. The rod consists of about 26 subunits of FlgG in the distal portion, and FlgB, FlgC and FlgF are thought to build up the proximal portion of the rod with about 6 subunits each.</text>
</comment>
<feature type="domain" description="Flagellar basal body rod protein N-terminal" evidence="7">
    <location>
        <begin position="7"/>
        <end position="35"/>
    </location>
</feature>
<dbReference type="PROSITE" id="PS00588">
    <property type="entry name" value="FLAGELLA_BB_ROD"/>
    <property type="match status" value="1"/>
</dbReference>
<comment type="subcellular location">
    <subcellularLocation>
        <location evidence="1 6">Bacterial flagellum basal body</location>
    </subcellularLocation>
</comment>
<dbReference type="Pfam" id="PF00460">
    <property type="entry name" value="Flg_bb_rod"/>
    <property type="match status" value="1"/>
</dbReference>
<evidence type="ECO:0000256" key="6">
    <source>
        <dbReference type="RuleBase" id="RU362062"/>
    </source>
</evidence>
<accession>A0A1F2UKX3</accession>
<gene>
    <name evidence="9" type="ORF">A2074_02385</name>
</gene>
<keyword evidence="4 6" id="KW-0975">Bacterial flagellum</keyword>
<dbReference type="PANTHER" id="PTHR30435:SF2">
    <property type="entry name" value="FLAGELLAR BASAL-BODY ROD PROTEIN FLGC"/>
    <property type="match status" value="1"/>
</dbReference>
<evidence type="ECO:0000256" key="4">
    <source>
        <dbReference type="ARBA" id="ARBA00023143"/>
    </source>
</evidence>
<evidence type="ECO:0000256" key="5">
    <source>
        <dbReference type="ARBA" id="ARBA00025933"/>
    </source>
</evidence>
<evidence type="ECO:0000256" key="1">
    <source>
        <dbReference type="ARBA" id="ARBA00004117"/>
    </source>
</evidence>
<sequence>MSIFSTLRISSSGLSANRLWLDTISSNIANANTTRTAEGGPYRRRDIVMTPQGRGSFSQLLGSAGSTSAGQGVKVAAILKDSSAPRLTYNPEHPDADANGYVAMPNVNVVTEMVNMIAATRAYEANVTVMNAAKSMAMKSLEI</sequence>
<dbReference type="EMBL" id="MELI01000062">
    <property type="protein sequence ID" value="OFW33638.1"/>
    <property type="molecule type" value="Genomic_DNA"/>
</dbReference>